<organism evidence="1 2">
    <name type="scientific">Oryza sativa subsp. japonica</name>
    <name type="common">Rice</name>
    <dbReference type="NCBI Taxonomy" id="39947"/>
    <lineage>
        <taxon>Eukaryota</taxon>
        <taxon>Viridiplantae</taxon>
        <taxon>Streptophyta</taxon>
        <taxon>Embryophyta</taxon>
        <taxon>Tracheophyta</taxon>
        <taxon>Spermatophyta</taxon>
        <taxon>Magnoliopsida</taxon>
        <taxon>Liliopsida</taxon>
        <taxon>Poales</taxon>
        <taxon>Poaceae</taxon>
        <taxon>BOP clade</taxon>
        <taxon>Oryzoideae</taxon>
        <taxon>Oryzeae</taxon>
        <taxon>Oryzinae</taxon>
        <taxon>Oryza</taxon>
        <taxon>Oryza sativa</taxon>
    </lineage>
</organism>
<dbReference type="Gramene" id="Os08t0234100-01">
    <property type="protein sequence ID" value="Os08t0234100-01"/>
    <property type="gene ID" value="Os08g0234100"/>
</dbReference>
<evidence type="ECO:0000313" key="1">
    <source>
        <dbReference type="EMBL" id="BAT04447.1"/>
    </source>
</evidence>
<evidence type="ECO:0000313" key="2">
    <source>
        <dbReference type="Proteomes" id="UP000059680"/>
    </source>
</evidence>
<dbReference type="AlphaFoldDB" id="A0A0P0XD83"/>
<protein>
    <submittedName>
        <fullName evidence="1">Os08g0234100 protein</fullName>
    </submittedName>
</protein>
<sequence length="67" mass="7729">SPNPPIYTFIRLHGGSVSSMSITEHFKKFFFKNKNHIPSMDMLLFENLLATLQGCANEVLKPDYHKF</sequence>
<gene>
    <name evidence="1" type="ordered locus">Os08g0234100</name>
    <name evidence="1" type="ORF">OSNPB_080234100</name>
</gene>
<name>A0A0P0XD83_ORYSJ</name>
<keyword evidence="2" id="KW-1185">Reference proteome</keyword>
<feature type="non-terminal residue" evidence="1">
    <location>
        <position position="1"/>
    </location>
</feature>
<reference evidence="2" key="1">
    <citation type="journal article" date="2005" name="Nature">
        <title>The map-based sequence of the rice genome.</title>
        <authorList>
            <consortium name="International rice genome sequencing project (IRGSP)"/>
            <person name="Matsumoto T."/>
            <person name="Wu J."/>
            <person name="Kanamori H."/>
            <person name="Katayose Y."/>
            <person name="Fujisawa M."/>
            <person name="Namiki N."/>
            <person name="Mizuno H."/>
            <person name="Yamamoto K."/>
            <person name="Antonio B.A."/>
            <person name="Baba T."/>
            <person name="Sakata K."/>
            <person name="Nagamura Y."/>
            <person name="Aoki H."/>
            <person name="Arikawa K."/>
            <person name="Arita K."/>
            <person name="Bito T."/>
            <person name="Chiden Y."/>
            <person name="Fujitsuka N."/>
            <person name="Fukunaka R."/>
            <person name="Hamada M."/>
            <person name="Harada C."/>
            <person name="Hayashi A."/>
            <person name="Hijishita S."/>
            <person name="Honda M."/>
            <person name="Hosokawa S."/>
            <person name="Ichikawa Y."/>
            <person name="Idonuma A."/>
            <person name="Iijima M."/>
            <person name="Ikeda M."/>
            <person name="Ikeno M."/>
            <person name="Ito K."/>
            <person name="Ito S."/>
            <person name="Ito T."/>
            <person name="Ito Y."/>
            <person name="Ito Y."/>
            <person name="Iwabuchi A."/>
            <person name="Kamiya K."/>
            <person name="Karasawa W."/>
            <person name="Kurita K."/>
            <person name="Katagiri S."/>
            <person name="Kikuta A."/>
            <person name="Kobayashi H."/>
            <person name="Kobayashi N."/>
            <person name="Machita K."/>
            <person name="Maehara T."/>
            <person name="Masukawa M."/>
            <person name="Mizubayashi T."/>
            <person name="Mukai Y."/>
            <person name="Nagasaki H."/>
            <person name="Nagata Y."/>
            <person name="Naito S."/>
            <person name="Nakashima M."/>
            <person name="Nakama Y."/>
            <person name="Nakamichi Y."/>
            <person name="Nakamura M."/>
            <person name="Meguro A."/>
            <person name="Negishi M."/>
            <person name="Ohta I."/>
            <person name="Ohta T."/>
            <person name="Okamoto M."/>
            <person name="Ono N."/>
            <person name="Saji S."/>
            <person name="Sakaguchi M."/>
            <person name="Sakai K."/>
            <person name="Shibata M."/>
            <person name="Shimokawa T."/>
            <person name="Song J."/>
            <person name="Takazaki Y."/>
            <person name="Terasawa K."/>
            <person name="Tsugane M."/>
            <person name="Tsuji K."/>
            <person name="Ueda S."/>
            <person name="Waki K."/>
            <person name="Yamagata H."/>
            <person name="Yamamoto M."/>
            <person name="Yamamoto S."/>
            <person name="Yamane H."/>
            <person name="Yoshiki S."/>
            <person name="Yoshihara R."/>
            <person name="Yukawa K."/>
            <person name="Zhong H."/>
            <person name="Yano M."/>
            <person name="Yuan Q."/>
            <person name="Ouyang S."/>
            <person name="Liu J."/>
            <person name="Jones K.M."/>
            <person name="Gansberger K."/>
            <person name="Moffat K."/>
            <person name="Hill J."/>
            <person name="Bera J."/>
            <person name="Fadrosh D."/>
            <person name="Jin S."/>
            <person name="Johri S."/>
            <person name="Kim M."/>
            <person name="Overton L."/>
            <person name="Reardon M."/>
            <person name="Tsitrin T."/>
            <person name="Vuong H."/>
            <person name="Weaver B."/>
            <person name="Ciecko A."/>
            <person name="Tallon L."/>
            <person name="Jackson J."/>
            <person name="Pai G."/>
            <person name="Aken S.V."/>
            <person name="Utterback T."/>
            <person name="Reidmuller S."/>
            <person name="Feldblyum T."/>
            <person name="Hsiao J."/>
            <person name="Zismann V."/>
            <person name="Iobst S."/>
            <person name="de Vazeille A.R."/>
            <person name="Buell C.R."/>
            <person name="Ying K."/>
            <person name="Li Y."/>
            <person name="Lu T."/>
            <person name="Huang Y."/>
            <person name="Zhao Q."/>
            <person name="Feng Q."/>
            <person name="Zhang L."/>
            <person name="Zhu J."/>
            <person name="Weng Q."/>
            <person name="Mu J."/>
            <person name="Lu Y."/>
            <person name="Fan D."/>
            <person name="Liu Y."/>
            <person name="Guan J."/>
            <person name="Zhang Y."/>
            <person name="Yu S."/>
            <person name="Liu X."/>
            <person name="Zhang Y."/>
            <person name="Hong G."/>
            <person name="Han B."/>
            <person name="Choisne N."/>
            <person name="Demange N."/>
            <person name="Orjeda G."/>
            <person name="Samain S."/>
            <person name="Cattolico L."/>
            <person name="Pelletier E."/>
            <person name="Couloux A."/>
            <person name="Segurens B."/>
            <person name="Wincker P."/>
            <person name="D'Hont A."/>
            <person name="Scarpelli C."/>
            <person name="Weissenbach J."/>
            <person name="Salanoubat M."/>
            <person name="Quetier F."/>
            <person name="Yu Y."/>
            <person name="Kim H.R."/>
            <person name="Rambo T."/>
            <person name="Currie J."/>
            <person name="Collura K."/>
            <person name="Luo M."/>
            <person name="Yang T."/>
            <person name="Ammiraju J.S.S."/>
            <person name="Engler F."/>
            <person name="Soderlund C."/>
            <person name="Wing R.A."/>
            <person name="Palmer L.E."/>
            <person name="de la Bastide M."/>
            <person name="Spiegel L."/>
            <person name="Nascimento L."/>
            <person name="Zutavern T."/>
            <person name="O'Shaughnessy A."/>
            <person name="Dike S."/>
            <person name="Dedhia N."/>
            <person name="Preston R."/>
            <person name="Balija V."/>
            <person name="McCombie W.R."/>
            <person name="Chow T."/>
            <person name="Chen H."/>
            <person name="Chung M."/>
            <person name="Chen C."/>
            <person name="Shaw J."/>
            <person name="Wu H."/>
            <person name="Hsiao K."/>
            <person name="Chao Y."/>
            <person name="Chu M."/>
            <person name="Cheng C."/>
            <person name="Hour A."/>
            <person name="Lee P."/>
            <person name="Lin S."/>
            <person name="Lin Y."/>
            <person name="Liou J."/>
            <person name="Liu S."/>
            <person name="Hsing Y."/>
            <person name="Raghuvanshi S."/>
            <person name="Mohanty A."/>
            <person name="Bharti A.K."/>
            <person name="Gaur A."/>
            <person name="Gupta V."/>
            <person name="Kumar D."/>
            <person name="Ravi V."/>
            <person name="Vij S."/>
            <person name="Kapur A."/>
            <person name="Khurana P."/>
            <person name="Khurana P."/>
            <person name="Khurana J.P."/>
            <person name="Tyagi A.K."/>
            <person name="Gaikwad K."/>
            <person name="Singh A."/>
            <person name="Dalal V."/>
            <person name="Srivastava S."/>
            <person name="Dixit A."/>
            <person name="Pal A.K."/>
            <person name="Ghazi I.A."/>
            <person name="Yadav M."/>
            <person name="Pandit A."/>
            <person name="Bhargava A."/>
            <person name="Sureshbabu K."/>
            <person name="Batra K."/>
            <person name="Sharma T.R."/>
            <person name="Mohapatra T."/>
            <person name="Singh N.K."/>
            <person name="Messing J."/>
            <person name="Nelson A.B."/>
            <person name="Fuks G."/>
            <person name="Kavchok S."/>
            <person name="Keizer G."/>
            <person name="Linton E."/>
            <person name="Llaca V."/>
            <person name="Song R."/>
            <person name="Tanyolac B."/>
            <person name="Young S."/>
            <person name="Ho-Il K."/>
            <person name="Hahn J.H."/>
            <person name="Sangsakoo G."/>
            <person name="Vanavichit A."/>
            <person name="de Mattos Luiz.A.T."/>
            <person name="Zimmer P.D."/>
            <person name="Malone G."/>
            <person name="Dellagostin O."/>
            <person name="de Oliveira A.C."/>
            <person name="Bevan M."/>
            <person name="Bancroft I."/>
            <person name="Minx P."/>
            <person name="Cordum H."/>
            <person name="Wilson R."/>
            <person name="Cheng Z."/>
            <person name="Jin W."/>
            <person name="Jiang J."/>
            <person name="Leong S.A."/>
            <person name="Iwama H."/>
            <person name="Gojobori T."/>
            <person name="Itoh T."/>
            <person name="Niimura Y."/>
            <person name="Fujii Y."/>
            <person name="Habara T."/>
            <person name="Sakai H."/>
            <person name="Sato Y."/>
            <person name="Wilson G."/>
            <person name="Kumar K."/>
            <person name="McCouch S."/>
            <person name="Juretic N."/>
            <person name="Hoen D."/>
            <person name="Wright S."/>
            <person name="Bruskiewich R."/>
            <person name="Bureau T."/>
            <person name="Miyao A."/>
            <person name="Hirochika H."/>
            <person name="Nishikawa T."/>
            <person name="Kadowaki K."/>
            <person name="Sugiura M."/>
            <person name="Burr B."/>
            <person name="Sasaki T."/>
        </authorList>
    </citation>
    <scope>NUCLEOTIDE SEQUENCE [LARGE SCALE GENOMIC DNA]</scope>
    <source>
        <strain evidence="2">cv. Nipponbare</strain>
    </source>
</reference>
<accession>A0A0P0XD83</accession>
<dbReference type="EMBL" id="AP014964">
    <property type="protein sequence ID" value="BAT04447.1"/>
    <property type="molecule type" value="Genomic_DNA"/>
</dbReference>
<dbReference type="Proteomes" id="UP000059680">
    <property type="component" value="Chromosome 8"/>
</dbReference>
<reference evidence="1 2" key="2">
    <citation type="journal article" date="2013" name="Plant Cell Physiol.">
        <title>Rice Annotation Project Database (RAP-DB): an integrative and interactive database for rice genomics.</title>
        <authorList>
            <person name="Sakai H."/>
            <person name="Lee S.S."/>
            <person name="Tanaka T."/>
            <person name="Numa H."/>
            <person name="Kim J."/>
            <person name="Kawahara Y."/>
            <person name="Wakimoto H."/>
            <person name="Yang C.C."/>
            <person name="Iwamoto M."/>
            <person name="Abe T."/>
            <person name="Yamada Y."/>
            <person name="Muto A."/>
            <person name="Inokuchi H."/>
            <person name="Ikemura T."/>
            <person name="Matsumoto T."/>
            <person name="Sasaki T."/>
            <person name="Itoh T."/>
        </authorList>
    </citation>
    <scope>NUCLEOTIDE SEQUENCE [LARGE SCALE GENOMIC DNA]</scope>
    <source>
        <strain evidence="2">cv. Nipponbare</strain>
    </source>
</reference>
<dbReference type="PaxDb" id="39947-A0A0P0XD83"/>
<dbReference type="InParanoid" id="A0A0P0XD83"/>
<reference evidence="1 2" key="3">
    <citation type="journal article" date="2013" name="Rice">
        <title>Improvement of the Oryza sativa Nipponbare reference genome using next generation sequence and optical map data.</title>
        <authorList>
            <person name="Kawahara Y."/>
            <person name="de la Bastide M."/>
            <person name="Hamilton J.P."/>
            <person name="Kanamori H."/>
            <person name="McCombie W.R."/>
            <person name="Ouyang S."/>
            <person name="Schwartz D.C."/>
            <person name="Tanaka T."/>
            <person name="Wu J."/>
            <person name="Zhou S."/>
            <person name="Childs K.L."/>
            <person name="Davidson R.M."/>
            <person name="Lin H."/>
            <person name="Quesada-Ocampo L."/>
            <person name="Vaillancourt B."/>
            <person name="Sakai H."/>
            <person name="Lee S.S."/>
            <person name="Kim J."/>
            <person name="Numa H."/>
            <person name="Itoh T."/>
            <person name="Buell C.R."/>
            <person name="Matsumoto T."/>
        </authorList>
    </citation>
    <scope>NUCLEOTIDE SEQUENCE [LARGE SCALE GENOMIC DNA]</scope>
    <source>
        <strain evidence="2">cv. Nipponbare</strain>
    </source>
</reference>
<proteinExistence type="predicted"/>